<evidence type="ECO:0000313" key="3">
    <source>
        <dbReference type="Proteomes" id="UP001221898"/>
    </source>
</evidence>
<gene>
    <name evidence="2" type="ORF">AAFF_G00141530</name>
</gene>
<dbReference type="Proteomes" id="UP001221898">
    <property type="component" value="Unassembled WGS sequence"/>
</dbReference>
<protein>
    <submittedName>
        <fullName evidence="2">Uncharacterized protein</fullName>
    </submittedName>
</protein>
<feature type="region of interest" description="Disordered" evidence="1">
    <location>
        <begin position="20"/>
        <end position="75"/>
    </location>
</feature>
<keyword evidence="3" id="KW-1185">Reference proteome</keyword>
<name>A0AAD7TCH4_9TELE</name>
<dbReference type="AlphaFoldDB" id="A0AAD7TCH4"/>
<feature type="compositionally biased region" description="Basic and acidic residues" evidence="1">
    <location>
        <begin position="50"/>
        <end position="65"/>
    </location>
</feature>
<reference evidence="2" key="1">
    <citation type="journal article" date="2023" name="Science">
        <title>Genome structures resolve the early diversification of teleost fishes.</title>
        <authorList>
            <person name="Parey E."/>
            <person name="Louis A."/>
            <person name="Montfort J."/>
            <person name="Bouchez O."/>
            <person name="Roques C."/>
            <person name="Iampietro C."/>
            <person name="Lluch J."/>
            <person name="Castinel A."/>
            <person name="Donnadieu C."/>
            <person name="Desvignes T."/>
            <person name="Floi Bucao C."/>
            <person name="Jouanno E."/>
            <person name="Wen M."/>
            <person name="Mejri S."/>
            <person name="Dirks R."/>
            <person name="Jansen H."/>
            <person name="Henkel C."/>
            <person name="Chen W.J."/>
            <person name="Zahm M."/>
            <person name="Cabau C."/>
            <person name="Klopp C."/>
            <person name="Thompson A.W."/>
            <person name="Robinson-Rechavi M."/>
            <person name="Braasch I."/>
            <person name="Lecointre G."/>
            <person name="Bobe J."/>
            <person name="Postlethwait J.H."/>
            <person name="Berthelot C."/>
            <person name="Roest Crollius H."/>
            <person name="Guiguen Y."/>
        </authorList>
    </citation>
    <scope>NUCLEOTIDE SEQUENCE</scope>
    <source>
        <strain evidence="2">NC1722</strain>
    </source>
</reference>
<dbReference type="EMBL" id="JAINUG010000002">
    <property type="protein sequence ID" value="KAJ8418444.1"/>
    <property type="molecule type" value="Genomic_DNA"/>
</dbReference>
<evidence type="ECO:0000313" key="2">
    <source>
        <dbReference type="EMBL" id="KAJ8418444.1"/>
    </source>
</evidence>
<proteinExistence type="predicted"/>
<comment type="caution">
    <text evidence="2">The sequence shown here is derived from an EMBL/GenBank/DDBJ whole genome shotgun (WGS) entry which is preliminary data.</text>
</comment>
<sequence>MMTSVTGEDCFEVARQQECAEPARPGQTTVTVQHRSFDHSDINQISTSRGELRGNEGRRANRKQETSVPVPGVIPGTVGEGLHGWLASHFS</sequence>
<evidence type="ECO:0000256" key="1">
    <source>
        <dbReference type="SAM" id="MobiDB-lite"/>
    </source>
</evidence>
<accession>A0AAD7TCH4</accession>
<organism evidence="2 3">
    <name type="scientific">Aldrovandia affinis</name>
    <dbReference type="NCBI Taxonomy" id="143900"/>
    <lineage>
        <taxon>Eukaryota</taxon>
        <taxon>Metazoa</taxon>
        <taxon>Chordata</taxon>
        <taxon>Craniata</taxon>
        <taxon>Vertebrata</taxon>
        <taxon>Euteleostomi</taxon>
        <taxon>Actinopterygii</taxon>
        <taxon>Neopterygii</taxon>
        <taxon>Teleostei</taxon>
        <taxon>Notacanthiformes</taxon>
        <taxon>Halosauridae</taxon>
        <taxon>Aldrovandia</taxon>
    </lineage>
</organism>